<dbReference type="PANTHER" id="PTHR31672:SF13">
    <property type="entry name" value="F-BOX PROTEIN CPR30-LIKE"/>
    <property type="match status" value="1"/>
</dbReference>
<evidence type="ECO:0000259" key="2">
    <source>
        <dbReference type="Pfam" id="PF07734"/>
    </source>
</evidence>
<accession>V4NJR9</accession>
<evidence type="ECO:0000259" key="1">
    <source>
        <dbReference type="Pfam" id="PF00646"/>
    </source>
</evidence>
<keyword evidence="4" id="KW-1185">Reference proteome</keyword>
<dbReference type="InterPro" id="IPR036047">
    <property type="entry name" value="F-box-like_dom_sf"/>
</dbReference>
<evidence type="ECO:0000313" key="4">
    <source>
        <dbReference type="Proteomes" id="UP000030689"/>
    </source>
</evidence>
<sequence length="272" mass="31829">MKMSDLPLDLVDEILSRISATSMSTCKRWNLLFKDPGFSKKHLRKTPKQYRVLMLKDYKLYSMSLDHNVFPSSIEFKYALSLKYLHYNSGQVDIVQVFHCDGLLLCITRERRWIQHKSGYGRYIRFALGYENNNQSCRSYKILRSSETNGQVRGFEIYEFSSNSWRVVNAPNGFRIGMIFFGVCLKGNTWLPSDSDDNKDKYLLSFDFTRERFRRLCLPQSLYPVSYMALSSVREEQLSLITKINYSAVVELWVTNKVDDTEAELSWIKSLA</sequence>
<reference evidence="3 4" key="1">
    <citation type="journal article" date="2013" name="Front. Plant Sci.">
        <title>The Reference Genome of the Halophytic Plant Eutrema salsugineum.</title>
        <authorList>
            <person name="Yang R."/>
            <person name="Jarvis D.E."/>
            <person name="Chen H."/>
            <person name="Beilstein M.A."/>
            <person name="Grimwood J."/>
            <person name="Jenkins J."/>
            <person name="Shu S."/>
            <person name="Prochnik S."/>
            <person name="Xin M."/>
            <person name="Ma C."/>
            <person name="Schmutz J."/>
            <person name="Wing R.A."/>
            <person name="Mitchell-Olds T."/>
            <person name="Schumaker K.S."/>
            <person name="Wang X."/>
        </authorList>
    </citation>
    <scope>NUCLEOTIDE SEQUENCE [LARGE SCALE GENOMIC DNA]</scope>
</reference>
<dbReference type="Pfam" id="PF07734">
    <property type="entry name" value="FBA_1"/>
    <property type="match status" value="1"/>
</dbReference>
<dbReference type="Gramene" id="ESQ46576">
    <property type="protein sequence ID" value="ESQ46576"/>
    <property type="gene ID" value="EUTSA_v10000604mg"/>
</dbReference>
<dbReference type="NCBIfam" id="TIGR01640">
    <property type="entry name" value="F_box_assoc_1"/>
    <property type="match status" value="1"/>
</dbReference>
<name>V4NJR9_EUTSA</name>
<feature type="domain" description="F-box" evidence="1">
    <location>
        <begin position="3"/>
        <end position="39"/>
    </location>
</feature>
<evidence type="ECO:0000313" key="3">
    <source>
        <dbReference type="EMBL" id="ESQ46576.1"/>
    </source>
</evidence>
<proteinExistence type="predicted"/>
<dbReference type="STRING" id="72664.V4NJR9"/>
<dbReference type="InterPro" id="IPR006527">
    <property type="entry name" value="F-box-assoc_dom_typ1"/>
</dbReference>
<protein>
    <submittedName>
        <fullName evidence="3">Uncharacterized protein</fullName>
    </submittedName>
</protein>
<dbReference type="SUPFAM" id="SSF81383">
    <property type="entry name" value="F-box domain"/>
    <property type="match status" value="1"/>
</dbReference>
<dbReference type="KEGG" id="eus:EUTSA_v10000604mg"/>
<dbReference type="InterPro" id="IPR001810">
    <property type="entry name" value="F-box_dom"/>
</dbReference>
<feature type="non-terminal residue" evidence="3">
    <location>
        <position position="272"/>
    </location>
</feature>
<dbReference type="InterPro" id="IPR017451">
    <property type="entry name" value="F-box-assoc_interact_dom"/>
</dbReference>
<dbReference type="OMA" id="YHALEME"/>
<dbReference type="PANTHER" id="PTHR31672">
    <property type="entry name" value="BNACNNG10540D PROTEIN"/>
    <property type="match status" value="1"/>
</dbReference>
<dbReference type="Proteomes" id="UP000030689">
    <property type="component" value="Unassembled WGS sequence"/>
</dbReference>
<organism evidence="3 4">
    <name type="scientific">Eutrema salsugineum</name>
    <name type="common">Saltwater cress</name>
    <name type="synonym">Sisymbrium salsugineum</name>
    <dbReference type="NCBI Taxonomy" id="72664"/>
    <lineage>
        <taxon>Eukaryota</taxon>
        <taxon>Viridiplantae</taxon>
        <taxon>Streptophyta</taxon>
        <taxon>Embryophyta</taxon>
        <taxon>Tracheophyta</taxon>
        <taxon>Spermatophyta</taxon>
        <taxon>Magnoliopsida</taxon>
        <taxon>eudicotyledons</taxon>
        <taxon>Gunneridae</taxon>
        <taxon>Pentapetalae</taxon>
        <taxon>rosids</taxon>
        <taxon>malvids</taxon>
        <taxon>Brassicales</taxon>
        <taxon>Brassicaceae</taxon>
        <taxon>Eutremeae</taxon>
        <taxon>Eutrema</taxon>
    </lineage>
</organism>
<gene>
    <name evidence="3" type="ORF">EUTSA_v10000604mg</name>
</gene>
<dbReference type="Pfam" id="PF00646">
    <property type="entry name" value="F-box"/>
    <property type="match status" value="1"/>
</dbReference>
<dbReference type="InterPro" id="IPR050796">
    <property type="entry name" value="SCF_F-box_component"/>
</dbReference>
<dbReference type="EMBL" id="KI517426">
    <property type="protein sequence ID" value="ESQ46576.1"/>
    <property type="molecule type" value="Genomic_DNA"/>
</dbReference>
<feature type="domain" description="F-box associated beta-propeller type 1" evidence="2">
    <location>
        <begin position="52"/>
        <end position="271"/>
    </location>
</feature>
<dbReference type="AlphaFoldDB" id="V4NJR9"/>